<dbReference type="AlphaFoldDB" id="W0AGC9"/>
<keyword evidence="8" id="KW-1185">Reference proteome</keyword>
<dbReference type="OrthoDB" id="8558818at2"/>
<evidence type="ECO:0000256" key="1">
    <source>
        <dbReference type="ARBA" id="ARBA00004141"/>
    </source>
</evidence>
<dbReference type="HOGENOM" id="CLU_030017_0_0_5"/>
<feature type="transmembrane region" description="Helical" evidence="6">
    <location>
        <begin position="350"/>
        <end position="368"/>
    </location>
</feature>
<feature type="transmembrane region" description="Helical" evidence="6">
    <location>
        <begin position="63"/>
        <end position="83"/>
    </location>
</feature>
<feature type="transmembrane region" description="Helical" evidence="6">
    <location>
        <begin position="374"/>
        <end position="402"/>
    </location>
</feature>
<dbReference type="PATRIC" id="fig|1123269.5.peg.3598"/>
<name>W0AGC9_9SPHN</name>
<dbReference type="STRING" id="1123269.NX02_18370"/>
<feature type="transmembrane region" description="Helical" evidence="6">
    <location>
        <begin position="89"/>
        <end position="109"/>
    </location>
</feature>
<gene>
    <name evidence="7" type="ORF">NX02_18370</name>
</gene>
<comment type="similarity">
    <text evidence="2">Belongs to the PucC family.</text>
</comment>
<feature type="transmembrane region" description="Helical" evidence="6">
    <location>
        <begin position="286"/>
        <end position="304"/>
    </location>
</feature>
<evidence type="ECO:0000256" key="6">
    <source>
        <dbReference type="SAM" id="Phobius"/>
    </source>
</evidence>
<dbReference type="Pfam" id="PF03209">
    <property type="entry name" value="PUCC"/>
    <property type="match status" value="1"/>
</dbReference>
<feature type="transmembrane region" description="Helical" evidence="6">
    <location>
        <begin position="164"/>
        <end position="188"/>
    </location>
</feature>
<reference evidence="7 8" key="1">
    <citation type="submission" date="2013-07" db="EMBL/GenBank/DDBJ databases">
        <title>Completed genome of Sphingomonas sanxanigenens NX02.</title>
        <authorList>
            <person name="Ma T."/>
            <person name="Huang H."/>
            <person name="Wu M."/>
            <person name="Li X."/>
            <person name="Li G."/>
        </authorList>
    </citation>
    <scope>NUCLEOTIDE SEQUENCE [LARGE SCALE GENOMIC DNA]</scope>
    <source>
        <strain evidence="7 8">NX02</strain>
    </source>
</reference>
<keyword evidence="5 6" id="KW-0472">Membrane</keyword>
<feature type="transmembrane region" description="Helical" evidence="6">
    <location>
        <begin position="231"/>
        <end position="251"/>
    </location>
</feature>
<evidence type="ECO:0000256" key="3">
    <source>
        <dbReference type="ARBA" id="ARBA00022692"/>
    </source>
</evidence>
<evidence type="ECO:0008006" key="9">
    <source>
        <dbReference type="Google" id="ProtNLM"/>
    </source>
</evidence>
<evidence type="ECO:0000256" key="2">
    <source>
        <dbReference type="ARBA" id="ARBA00008412"/>
    </source>
</evidence>
<dbReference type="Proteomes" id="UP000018851">
    <property type="component" value="Chromosome"/>
</dbReference>
<dbReference type="Gene3D" id="1.20.1250.20">
    <property type="entry name" value="MFS general substrate transporter like domains"/>
    <property type="match status" value="1"/>
</dbReference>
<sequence length="504" mass="51539">MSGLTALKDSLARATPRQRVAVAARVESLKTGSFWNGVGSAFLPFADAATVDLPLSRILRLSLFQISVGMAAVLLTGTLNRVMIVELGMSASVVAAMVSLPLLFAPLRALIGFKSDHHTSLLGWKRVPFIWFGTLLQFGGLAILPFALLVMTGGGTGPTALGQIAAAAAFLLVGAGMHTTQTAGLALAADLAPDEARPRVVALLYVMLLVGMMVSAIVIGRLLADFTPTKLVQIVQGAAALTMILNLFALWKQEARNPRTAQARDAQPAFRDVWAVFVARPKTMRLLVAVGLGAAAFSMQDVLLEPYGGQILGLSVGGTTSLTALWAIGMLAGFAFAARRLGDGGEPHRLAGFGGVIGIGAFLLVLFAGPLHAITLLGMGAVAIGIGGGLFSVGTLTAAMAISDDHALGGRTGLALGAWGAVQASCAGVAIVTGGLVRDLVSALAVSGHLGTTLAGPTTGYALVYCVEIVLLVATLVALGPLVRRDAAASPAAAPRFGLNAFPI</sequence>
<dbReference type="InterPro" id="IPR026036">
    <property type="entry name" value="PucC"/>
</dbReference>
<accession>W0AGC9</accession>
<dbReference type="RefSeq" id="WP_039996658.1">
    <property type="nucleotide sequence ID" value="NZ_CP006644.1"/>
</dbReference>
<dbReference type="EMBL" id="CP006644">
    <property type="protein sequence ID" value="AHE55343.1"/>
    <property type="molecule type" value="Genomic_DNA"/>
</dbReference>
<dbReference type="GO" id="GO:0016020">
    <property type="term" value="C:membrane"/>
    <property type="evidence" value="ECO:0007669"/>
    <property type="project" value="UniProtKB-SubCell"/>
</dbReference>
<evidence type="ECO:0000313" key="8">
    <source>
        <dbReference type="Proteomes" id="UP000018851"/>
    </source>
</evidence>
<dbReference type="eggNOG" id="COG2814">
    <property type="taxonomic scope" value="Bacteria"/>
</dbReference>
<dbReference type="CDD" id="cd06176">
    <property type="entry name" value="MFS_BCD_PucC-like"/>
    <property type="match status" value="1"/>
</dbReference>
<dbReference type="KEGG" id="ssan:NX02_18370"/>
<evidence type="ECO:0000313" key="7">
    <source>
        <dbReference type="EMBL" id="AHE55343.1"/>
    </source>
</evidence>
<evidence type="ECO:0000256" key="5">
    <source>
        <dbReference type="ARBA" id="ARBA00023136"/>
    </source>
</evidence>
<dbReference type="InterPro" id="IPR004896">
    <property type="entry name" value="PucC-rel"/>
</dbReference>
<dbReference type="InterPro" id="IPR036259">
    <property type="entry name" value="MFS_trans_sf"/>
</dbReference>
<feature type="transmembrane region" description="Helical" evidence="6">
    <location>
        <begin position="200"/>
        <end position="219"/>
    </location>
</feature>
<dbReference type="PIRSF" id="PIRSF016565">
    <property type="entry name" value="PucC"/>
    <property type="match status" value="1"/>
</dbReference>
<proteinExistence type="inferred from homology"/>
<evidence type="ECO:0000256" key="4">
    <source>
        <dbReference type="ARBA" id="ARBA00022989"/>
    </source>
</evidence>
<keyword evidence="3 6" id="KW-0812">Transmembrane</keyword>
<feature type="transmembrane region" description="Helical" evidence="6">
    <location>
        <begin position="316"/>
        <end position="338"/>
    </location>
</feature>
<feature type="transmembrane region" description="Helical" evidence="6">
    <location>
        <begin position="129"/>
        <end position="152"/>
    </location>
</feature>
<dbReference type="SUPFAM" id="SSF103473">
    <property type="entry name" value="MFS general substrate transporter"/>
    <property type="match status" value="1"/>
</dbReference>
<dbReference type="PANTHER" id="PTHR23538">
    <property type="entry name" value="44.5 KD BACTERIOCHLOROPHYLL SYNTHASE SUBUNIT"/>
    <property type="match status" value="1"/>
</dbReference>
<protein>
    <recommendedName>
        <fullName evidence="9">Protein pucC</fullName>
    </recommendedName>
</protein>
<organism evidence="7 8">
    <name type="scientific">Sphingomonas sanxanigenens DSM 19645 = NX02</name>
    <dbReference type="NCBI Taxonomy" id="1123269"/>
    <lineage>
        <taxon>Bacteria</taxon>
        <taxon>Pseudomonadati</taxon>
        <taxon>Pseudomonadota</taxon>
        <taxon>Alphaproteobacteria</taxon>
        <taxon>Sphingomonadales</taxon>
        <taxon>Sphingomonadaceae</taxon>
        <taxon>Sphingomonas</taxon>
    </lineage>
</organism>
<dbReference type="PANTHER" id="PTHR23538:SF1">
    <property type="entry name" value="44.5 KD BACTERIOCHLOROPHYLL SYNTHASE SUBUNIT"/>
    <property type="match status" value="1"/>
</dbReference>
<feature type="transmembrane region" description="Helical" evidence="6">
    <location>
        <begin position="414"/>
        <end position="437"/>
    </location>
</feature>
<keyword evidence="4 6" id="KW-1133">Transmembrane helix</keyword>
<feature type="transmembrane region" description="Helical" evidence="6">
    <location>
        <begin position="462"/>
        <end position="483"/>
    </location>
</feature>
<comment type="subcellular location">
    <subcellularLocation>
        <location evidence="1">Membrane</location>
        <topology evidence="1">Multi-pass membrane protein</topology>
    </subcellularLocation>
</comment>